<reference evidence="2" key="1">
    <citation type="journal article" date="2018" name="Antonie Van Leeuwenhoek">
        <title>Proteinivorax hydrogeniformans sp. nov., an anaerobic, haloalkaliphilic bacterium fermenting proteinaceous compounds with high hydrogen production.</title>
        <authorList>
            <person name="Boltyanskaya Y."/>
            <person name="Detkova E."/>
            <person name="Pimenov N."/>
            <person name="Kevbrin V."/>
        </authorList>
    </citation>
    <scope>NUCLEOTIDE SEQUENCE</scope>
    <source>
        <strain evidence="2">Z-710</strain>
    </source>
</reference>
<keyword evidence="1" id="KW-0175">Coiled coil</keyword>
<dbReference type="RefSeq" id="WP_353894252.1">
    <property type="nucleotide sequence ID" value="NZ_CP159485.1"/>
</dbReference>
<dbReference type="AlphaFoldDB" id="A0AAU8HWG6"/>
<name>A0AAU8HWG6_9FIRM</name>
<sequence>MRKVELNMTEELKYNVIKKLVENNGNKDRKPVNVIDESTVQEIITLYDNKYHDANFTHLAELLEEQENIKVSKSFLRERFLKEGIVSPMATRKLKKRVKQQLEIKKKQANSKKEQEYIQKQIVNLVRYLL</sequence>
<dbReference type="EMBL" id="CP159485">
    <property type="protein sequence ID" value="XCI29705.1"/>
    <property type="molecule type" value="Genomic_DNA"/>
</dbReference>
<evidence type="ECO:0000256" key="1">
    <source>
        <dbReference type="SAM" id="Coils"/>
    </source>
</evidence>
<evidence type="ECO:0000313" key="2">
    <source>
        <dbReference type="EMBL" id="XCI29705.1"/>
    </source>
</evidence>
<gene>
    <name evidence="2" type="ORF">PRVXH_001043</name>
</gene>
<accession>A0AAU8HWG6</accession>
<evidence type="ECO:0008006" key="3">
    <source>
        <dbReference type="Google" id="ProtNLM"/>
    </source>
</evidence>
<organism evidence="2">
    <name type="scientific">Proteinivorax hydrogeniformans</name>
    <dbReference type="NCBI Taxonomy" id="1826727"/>
    <lineage>
        <taxon>Bacteria</taxon>
        <taxon>Bacillati</taxon>
        <taxon>Bacillota</taxon>
        <taxon>Clostridia</taxon>
        <taxon>Eubacteriales</taxon>
        <taxon>Proteinivoracaceae</taxon>
        <taxon>Proteinivorax</taxon>
    </lineage>
</organism>
<reference evidence="2" key="2">
    <citation type="submission" date="2024-06" db="EMBL/GenBank/DDBJ databases">
        <authorList>
            <person name="Petrova K.O."/>
            <person name="Toshchakov S.V."/>
            <person name="Boltjanskaja Y.V."/>
            <person name="Kevbrin V.V."/>
        </authorList>
    </citation>
    <scope>NUCLEOTIDE SEQUENCE</scope>
    <source>
        <strain evidence="2">Z-710</strain>
    </source>
</reference>
<feature type="coiled-coil region" evidence="1">
    <location>
        <begin position="92"/>
        <end position="119"/>
    </location>
</feature>
<protein>
    <recommendedName>
        <fullName evidence="3">Transposase</fullName>
    </recommendedName>
</protein>
<proteinExistence type="predicted"/>